<feature type="transmembrane region" description="Helical" evidence="7">
    <location>
        <begin position="160"/>
        <end position="180"/>
    </location>
</feature>
<feature type="transmembrane region" description="Helical" evidence="7">
    <location>
        <begin position="303"/>
        <end position="323"/>
    </location>
</feature>
<evidence type="ECO:0000313" key="8">
    <source>
        <dbReference type="EMBL" id="QNE35395.1"/>
    </source>
</evidence>
<feature type="region of interest" description="Disordered" evidence="6">
    <location>
        <begin position="38"/>
        <end position="76"/>
    </location>
</feature>
<keyword evidence="5 7" id="KW-0472">Membrane</keyword>
<dbReference type="PIRSF" id="PIRSF006060">
    <property type="entry name" value="AA_transporter"/>
    <property type="match status" value="1"/>
</dbReference>
<gene>
    <name evidence="8" type="ORF">F1C12_09810</name>
</gene>
<sequence>MEILTSGSSTQYRPSLHAFRLSRLTVPIQTISVRAKPSRSAPVGCGIESNRAPFRAPAEEDPLTSTESADNPVGTRTAAHRRLGVPAVTFMIVAASAPLTVLAGGVTTTFAVTGVLGVPLSFLILGVTLAIFAVGYAAMSRFITNAGAFYSYVARGLGRPTGVGVSIVALISYNAMQIGVYGLFGFQVSSLLDTKFGWDVPWWIPVLGCIAIVALLGVNRVDLSAKVLGVLVAFEFVVVIVYDFSAFAVSPEGVSAAPLTPSALFVPGVGAVFAFGIAAFMGFESAAIYGEESKDPKRTIARATYTAVGVIALFYALSSWAMVVGSGPSKVIADSRTQGPDLMFSFLATHVGVIMSDIAQLLFVTSLFASLVSFHNAVARYFFSLGREGVMPSWLARIRHHSGAPWAGSVTQTALAAIVIVAFAIAGAGWTPPKGAPAALFPVLTLFSWLTNTGAMGLTLLMAIVSFAVIGFFRRNHHAVGSWQRTSAPVISGVGLLVVFVLILVYFNTLLTSDPTAPPSATTFILPAIVIIPGILGVVWGVVLKRSNPRVYAQIGHGPEESGAPELGADE</sequence>
<evidence type="ECO:0000256" key="3">
    <source>
        <dbReference type="ARBA" id="ARBA00022692"/>
    </source>
</evidence>
<evidence type="ECO:0000256" key="5">
    <source>
        <dbReference type="ARBA" id="ARBA00023136"/>
    </source>
</evidence>
<dbReference type="Pfam" id="PF13520">
    <property type="entry name" value="AA_permease_2"/>
    <property type="match status" value="1"/>
</dbReference>
<keyword evidence="4 7" id="KW-1133">Transmembrane helix</keyword>
<evidence type="ECO:0000256" key="4">
    <source>
        <dbReference type="ARBA" id="ARBA00022989"/>
    </source>
</evidence>
<feature type="transmembrane region" description="Helical" evidence="7">
    <location>
        <begin position="358"/>
        <end position="383"/>
    </location>
</feature>
<comment type="subcellular location">
    <subcellularLocation>
        <location evidence="1">Cell membrane</location>
        <topology evidence="1">Multi-pass membrane protein</topology>
    </subcellularLocation>
</comment>
<keyword evidence="3 7" id="KW-0812">Transmembrane</keyword>
<evidence type="ECO:0000256" key="7">
    <source>
        <dbReference type="SAM" id="Phobius"/>
    </source>
</evidence>
<organism evidence="8 9">
    <name type="scientific">Leifsonia shinshuensis</name>
    <dbReference type="NCBI Taxonomy" id="150026"/>
    <lineage>
        <taxon>Bacteria</taxon>
        <taxon>Bacillati</taxon>
        <taxon>Actinomycetota</taxon>
        <taxon>Actinomycetes</taxon>
        <taxon>Micrococcales</taxon>
        <taxon>Microbacteriaceae</taxon>
        <taxon>Leifsonia</taxon>
    </lineage>
</organism>
<evidence type="ECO:0000313" key="9">
    <source>
        <dbReference type="Proteomes" id="UP000515511"/>
    </source>
</evidence>
<feature type="transmembrane region" description="Helical" evidence="7">
    <location>
        <begin position="230"/>
        <end position="250"/>
    </location>
</feature>
<dbReference type="EMBL" id="CP043641">
    <property type="protein sequence ID" value="QNE35395.1"/>
    <property type="molecule type" value="Genomic_DNA"/>
</dbReference>
<dbReference type="InterPro" id="IPR050367">
    <property type="entry name" value="APC_superfamily"/>
</dbReference>
<dbReference type="Proteomes" id="UP000515511">
    <property type="component" value="Chromosome"/>
</dbReference>
<feature type="transmembrane region" description="Helical" evidence="7">
    <location>
        <begin position="83"/>
        <end position="106"/>
    </location>
</feature>
<proteinExistence type="predicted"/>
<reference evidence="9" key="1">
    <citation type="submission" date="2019-09" db="EMBL/GenBank/DDBJ databases">
        <title>Antimicrobial potential of Antarctic Bacteria.</title>
        <authorList>
            <person name="Benaud N."/>
            <person name="Edwards R.J."/>
            <person name="Ferrari B.C."/>
        </authorList>
    </citation>
    <scope>NUCLEOTIDE SEQUENCE [LARGE SCALE GENOMIC DNA]</scope>
    <source>
        <strain evidence="9">INR9</strain>
    </source>
</reference>
<dbReference type="AlphaFoldDB" id="A0A7G6YA80"/>
<evidence type="ECO:0000256" key="6">
    <source>
        <dbReference type="SAM" id="MobiDB-lite"/>
    </source>
</evidence>
<dbReference type="PANTHER" id="PTHR42770">
    <property type="entry name" value="AMINO ACID TRANSPORTER-RELATED"/>
    <property type="match status" value="1"/>
</dbReference>
<feature type="transmembrane region" description="Helical" evidence="7">
    <location>
        <begin position="200"/>
        <end position="218"/>
    </location>
</feature>
<feature type="transmembrane region" description="Helical" evidence="7">
    <location>
        <begin position="404"/>
        <end position="426"/>
    </location>
</feature>
<feature type="transmembrane region" description="Helical" evidence="7">
    <location>
        <begin position="524"/>
        <end position="544"/>
    </location>
</feature>
<feature type="transmembrane region" description="Helical" evidence="7">
    <location>
        <begin position="118"/>
        <end position="139"/>
    </location>
</feature>
<protein>
    <submittedName>
        <fullName evidence="8">APC family permease</fullName>
    </submittedName>
</protein>
<dbReference type="GO" id="GO:0055085">
    <property type="term" value="P:transmembrane transport"/>
    <property type="evidence" value="ECO:0007669"/>
    <property type="project" value="InterPro"/>
</dbReference>
<accession>A0A7G6YA80</accession>
<evidence type="ECO:0000256" key="1">
    <source>
        <dbReference type="ARBA" id="ARBA00004651"/>
    </source>
</evidence>
<feature type="transmembrane region" description="Helical" evidence="7">
    <location>
        <begin position="262"/>
        <end position="283"/>
    </location>
</feature>
<dbReference type="PANTHER" id="PTHR42770:SF16">
    <property type="entry name" value="AMINO ACID PERMEASE"/>
    <property type="match status" value="1"/>
</dbReference>
<evidence type="ECO:0000256" key="2">
    <source>
        <dbReference type="ARBA" id="ARBA00022475"/>
    </source>
</evidence>
<dbReference type="Gene3D" id="1.20.1740.10">
    <property type="entry name" value="Amino acid/polyamine transporter I"/>
    <property type="match status" value="1"/>
</dbReference>
<name>A0A7G6YA80_9MICO</name>
<dbReference type="InterPro" id="IPR002293">
    <property type="entry name" value="AA/rel_permease1"/>
</dbReference>
<keyword evidence="2" id="KW-1003">Cell membrane</keyword>
<dbReference type="GO" id="GO:0016020">
    <property type="term" value="C:membrane"/>
    <property type="evidence" value="ECO:0007669"/>
    <property type="project" value="UniProtKB-SubCell"/>
</dbReference>
<dbReference type="KEGG" id="lse:F1C12_09810"/>
<feature type="transmembrane region" description="Helical" evidence="7">
    <location>
        <begin position="494"/>
        <end position="512"/>
    </location>
</feature>
<feature type="transmembrane region" description="Helical" evidence="7">
    <location>
        <begin position="446"/>
        <end position="473"/>
    </location>
</feature>